<dbReference type="SUPFAM" id="SSF53474">
    <property type="entry name" value="alpha/beta-Hydrolases"/>
    <property type="match status" value="1"/>
</dbReference>
<dbReference type="EC" id="3.1.2.22" evidence="3"/>
<evidence type="ECO:0000313" key="13">
    <source>
        <dbReference type="RefSeq" id="XP_030766135.1"/>
    </source>
</evidence>
<evidence type="ECO:0000256" key="6">
    <source>
        <dbReference type="ARBA" id="ARBA00022832"/>
    </source>
</evidence>
<feature type="domain" description="Phospholipase/carboxylesterase/thioesterase" evidence="11">
    <location>
        <begin position="4"/>
        <end position="214"/>
    </location>
</feature>
<dbReference type="GO" id="GO:0008474">
    <property type="term" value="F:palmitoyl-(protein) hydrolase activity"/>
    <property type="evidence" value="ECO:0007669"/>
    <property type="project" value="UniProtKB-EC"/>
</dbReference>
<evidence type="ECO:0000256" key="1">
    <source>
        <dbReference type="ARBA" id="ARBA00004496"/>
    </source>
</evidence>
<dbReference type="InterPro" id="IPR050565">
    <property type="entry name" value="LYPA1-2/EST-like"/>
</dbReference>
<sequence length="218" mass="23709">MTPPVVLAATAKHSATLIFLHGLGDTGQGWAQAMNSVREPFVKVICPTAHTIPVTLNAGFRMPSWFDLKTLDESGPEDEEGIRNATVFVHNLINKEISGGIPSDRIMLGGFSQGAALALYSAMTFTHRLAGVVALSGWLPLRKHFPEGKKCPDGVPILQCHGDCDPVVPYKWGQMTASALKALTTNSDFKSYRGLMHNSNDEELRDIKAFISKHLPSQ</sequence>
<evidence type="ECO:0000256" key="8">
    <source>
        <dbReference type="ARBA" id="ARBA00031195"/>
    </source>
</evidence>
<evidence type="ECO:0000256" key="7">
    <source>
        <dbReference type="ARBA" id="ARBA00023098"/>
    </source>
</evidence>
<name>A0A6J2YTJ7_SITOR</name>
<dbReference type="Gene3D" id="3.40.50.1820">
    <property type="entry name" value="alpha/beta hydrolase"/>
    <property type="match status" value="1"/>
</dbReference>
<evidence type="ECO:0000313" key="12">
    <source>
        <dbReference type="Proteomes" id="UP000504635"/>
    </source>
</evidence>
<dbReference type="RefSeq" id="XP_030766135.1">
    <property type="nucleotide sequence ID" value="XM_030910275.1"/>
</dbReference>
<dbReference type="InParanoid" id="A0A6J2YTJ7"/>
<comment type="subcellular location">
    <subcellularLocation>
        <location evidence="1">Cytoplasm</location>
    </subcellularLocation>
</comment>
<reference evidence="13" key="1">
    <citation type="submission" date="2025-08" db="UniProtKB">
        <authorList>
            <consortium name="RefSeq"/>
        </authorList>
    </citation>
    <scope>IDENTIFICATION</scope>
    <source>
        <tissue evidence="13">Gonads</tissue>
    </source>
</reference>
<evidence type="ECO:0000256" key="2">
    <source>
        <dbReference type="ARBA" id="ARBA00006499"/>
    </source>
</evidence>
<dbReference type="InterPro" id="IPR003140">
    <property type="entry name" value="PLipase/COase/thioEstase"/>
</dbReference>
<accession>A0A6J2YTJ7</accession>
<dbReference type="InterPro" id="IPR029058">
    <property type="entry name" value="AB_hydrolase_fold"/>
</dbReference>
<dbReference type="PANTHER" id="PTHR10655">
    <property type="entry name" value="LYSOPHOSPHOLIPASE-RELATED"/>
    <property type="match status" value="1"/>
</dbReference>
<dbReference type="GO" id="GO:0006631">
    <property type="term" value="P:fatty acid metabolic process"/>
    <property type="evidence" value="ECO:0007669"/>
    <property type="project" value="UniProtKB-KW"/>
</dbReference>
<comment type="similarity">
    <text evidence="2">Belongs to the AB hydrolase superfamily. AB hydrolase 2 family.</text>
</comment>
<dbReference type="GO" id="GO:0005737">
    <property type="term" value="C:cytoplasm"/>
    <property type="evidence" value="ECO:0007669"/>
    <property type="project" value="UniProtKB-SubCell"/>
</dbReference>
<keyword evidence="7" id="KW-0443">Lipid metabolism</keyword>
<comment type="catalytic activity">
    <reaction evidence="9">
        <text>S-hexadecanoyl-L-cysteinyl-[protein] + H2O = L-cysteinyl-[protein] + hexadecanoate + H(+)</text>
        <dbReference type="Rhea" id="RHEA:19233"/>
        <dbReference type="Rhea" id="RHEA-COMP:10131"/>
        <dbReference type="Rhea" id="RHEA-COMP:11032"/>
        <dbReference type="ChEBI" id="CHEBI:7896"/>
        <dbReference type="ChEBI" id="CHEBI:15377"/>
        <dbReference type="ChEBI" id="CHEBI:15378"/>
        <dbReference type="ChEBI" id="CHEBI:29950"/>
        <dbReference type="ChEBI" id="CHEBI:74151"/>
        <dbReference type="EC" id="3.1.2.22"/>
    </reaction>
</comment>
<dbReference type="KEGG" id="soy:115890125"/>
<keyword evidence="12" id="KW-1185">Reference proteome</keyword>
<evidence type="ECO:0000256" key="9">
    <source>
        <dbReference type="ARBA" id="ARBA00047337"/>
    </source>
</evidence>
<protein>
    <recommendedName>
        <fullName evidence="3">palmitoyl-protein hydrolase</fullName>
        <ecNumber evidence="3">3.1.2.22</ecNumber>
    </recommendedName>
    <alternativeName>
        <fullName evidence="8">Palmitoyl-protein hydrolase</fullName>
    </alternativeName>
</protein>
<evidence type="ECO:0000256" key="5">
    <source>
        <dbReference type="ARBA" id="ARBA00022801"/>
    </source>
</evidence>
<proteinExistence type="inferred from homology"/>
<keyword evidence="4" id="KW-0963">Cytoplasm</keyword>
<dbReference type="CTD" id="59176"/>
<evidence type="ECO:0000259" key="11">
    <source>
        <dbReference type="Pfam" id="PF02230"/>
    </source>
</evidence>
<dbReference type="FunFam" id="3.40.50.1820:FF:000010">
    <property type="entry name" value="Acyl-protein thioesterase 2"/>
    <property type="match status" value="1"/>
</dbReference>
<dbReference type="AlphaFoldDB" id="A0A6J2YTJ7"/>
<dbReference type="GO" id="GO:0052689">
    <property type="term" value="F:carboxylic ester hydrolase activity"/>
    <property type="evidence" value="ECO:0007669"/>
    <property type="project" value="TreeGrafter"/>
</dbReference>
<comment type="catalytic activity">
    <reaction evidence="10">
        <text>1-hexadecanoyl-sn-glycero-3-phosphocholine + H2O = sn-glycerol 3-phosphocholine + hexadecanoate + H(+)</text>
        <dbReference type="Rhea" id="RHEA:40435"/>
        <dbReference type="ChEBI" id="CHEBI:7896"/>
        <dbReference type="ChEBI" id="CHEBI:15377"/>
        <dbReference type="ChEBI" id="CHEBI:15378"/>
        <dbReference type="ChEBI" id="CHEBI:16870"/>
        <dbReference type="ChEBI" id="CHEBI:72998"/>
    </reaction>
    <physiologicalReaction direction="left-to-right" evidence="10">
        <dbReference type="Rhea" id="RHEA:40436"/>
    </physiologicalReaction>
</comment>
<evidence type="ECO:0000256" key="3">
    <source>
        <dbReference type="ARBA" id="ARBA00012423"/>
    </source>
</evidence>
<dbReference type="GeneID" id="115890125"/>
<dbReference type="Proteomes" id="UP000504635">
    <property type="component" value="Unplaced"/>
</dbReference>
<keyword evidence="5" id="KW-0378">Hydrolase</keyword>
<dbReference type="FunCoup" id="A0A6J2YTJ7">
    <property type="interactions" value="1920"/>
</dbReference>
<dbReference type="OrthoDB" id="2418081at2759"/>
<gene>
    <name evidence="13" type="primary">LOC115890125</name>
</gene>
<organism evidence="12 13">
    <name type="scientific">Sitophilus oryzae</name>
    <name type="common">Rice weevil</name>
    <name type="synonym">Curculio oryzae</name>
    <dbReference type="NCBI Taxonomy" id="7048"/>
    <lineage>
        <taxon>Eukaryota</taxon>
        <taxon>Metazoa</taxon>
        <taxon>Ecdysozoa</taxon>
        <taxon>Arthropoda</taxon>
        <taxon>Hexapoda</taxon>
        <taxon>Insecta</taxon>
        <taxon>Pterygota</taxon>
        <taxon>Neoptera</taxon>
        <taxon>Endopterygota</taxon>
        <taxon>Coleoptera</taxon>
        <taxon>Polyphaga</taxon>
        <taxon>Cucujiformia</taxon>
        <taxon>Curculionidae</taxon>
        <taxon>Dryophthorinae</taxon>
        <taxon>Sitophilus</taxon>
    </lineage>
</organism>
<evidence type="ECO:0000256" key="4">
    <source>
        <dbReference type="ARBA" id="ARBA00022490"/>
    </source>
</evidence>
<dbReference type="Pfam" id="PF02230">
    <property type="entry name" value="Abhydrolase_2"/>
    <property type="match status" value="1"/>
</dbReference>
<evidence type="ECO:0000256" key="10">
    <source>
        <dbReference type="ARBA" id="ARBA00048656"/>
    </source>
</evidence>
<keyword evidence="6" id="KW-0276">Fatty acid metabolism</keyword>
<dbReference type="PANTHER" id="PTHR10655:SF68">
    <property type="entry name" value="PALMITOYL-PROTEIN HYDROLASE"/>
    <property type="match status" value="1"/>
</dbReference>